<dbReference type="AlphaFoldDB" id="A0A177AGL1"/>
<evidence type="ECO:0000313" key="3">
    <source>
        <dbReference type="EMBL" id="OAF60391.1"/>
    </source>
</evidence>
<organism evidence="3">
    <name type="scientific">Pseudogymnoascus destructans</name>
    <dbReference type="NCBI Taxonomy" id="655981"/>
    <lineage>
        <taxon>Eukaryota</taxon>
        <taxon>Fungi</taxon>
        <taxon>Dikarya</taxon>
        <taxon>Ascomycota</taxon>
        <taxon>Pezizomycotina</taxon>
        <taxon>Leotiomycetes</taxon>
        <taxon>Thelebolales</taxon>
        <taxon>Thelebolaceae</taxon>
        <taxon>Pseudogymnoascus</taxon>
    </lineage>
</organism>
<dbReference type="PANTHER" id="PTHR37049">
    <property type="entry name" value="PEPTIDASE S41 FAMILY PROTEIN"/>
    <property type="match status" value="1"/>
</dbReference>
<feature type="signal peptide" evidence="1">
    <location>
        <begin position="1"/>
        <end position="20"/>
    </location>
</feature>
<dbReference type="InterPro" id="IPR052766">
    <property type="entry name" value="S41A_metabolite_peptidase"/>
</dbReference>
<dbReference type="EMBL" id="KV441391">
    <property type="protein sequence ID" value="OAF60391.1"/>
    <property type="molecule type" value="Genomic_DNA"/>
</dbReference>
<reference evidence="3" key="1">
    <citation type="submission" date="2016-03" db="EMBL/GenBank/DDBJ databases">
        <title>Updated assembly of Pseudogymnoascus destructans, the fungus causing white-nose syndrome of bats.</title>
        <authorList>
            <person name="Palmer J.M."/>
            <person name="Drees K.P."/>
            <person name="Foster J.T."/>
            <person name="Lindner D.L."/>
        </authorList>
    </citation>
    <scope>NUCLEOTIDE SEQUENCE [LARGE SCALE GENOMIC DNA]</scope>
    <source>
        <strain evidence="3">20631-21</strain>
    </source>
</reference>
<dbReference type="Pfam" id="PF23658">
    <property type="entry name" value="PDZ_CPAF_rel"/>
    <property type="match status" value="1"/>
</dbReference>
<protein>
    <recommendedName>
        <fullName evidence="2">CPAF-like PDZ domain-containing protein</fullName>
    </recommendedName>
</protein>
<evidence type="ECO:0000256" key="1">
    <source>
        <dbReference type="SAM" id="SignalP"/>
    </source>
</evidence>
<feature type="chain" id="PRO_5008056565" description="CPAF-like PDZ domain-containing protein" evidence="1">
    <location>
        <begin position="21"/>
        <end position="752"/>
    </location>
</feature>
<dbReference type="Proteomes" id="UP000077154">
    <property type="component" value="Unassembled WGS sequence"/>
</dbReference>
<name>A0A177AGL1_9PEZI</name>
<dbReference type="SUPFAM" id="SSF52096">
    <property type="entry name" value="ClpP/crotonase"/>
    <property type="match status" value="1"/>
</dbReference>
<dbReference type="InterPro" id="IPR029045">
    <property type="entry name" value="ClpP/crotonase-like_dom_sf"/>
</dbReference>
<dbReference type="Gene3D" id="3.90.226.10">
    <property type="entry name" value="2-enoyl-CoA Hydratase, Chain A, domain 1"/>
    <property type="match status" value="1"/>
</dbReference>
<dbReference type="eggNOG" id="ENOG502S18W">
    <property type="taxonomic scope" value="Eukaryota"/>
</dbReference>
<accession>A0A177AGL1</accession>
<evidence type="ECO:0000259" key="2">
    <source>
        <dbReference type="Pfam" id="PF23658"/>
    </source>
</evidence>
<dbReference type="VEuPathDB" id="FungiDB:GMDG_05933"/>
<proteinExistence type="predicted"/>
<gene>
    <name evidence="3" type="ORF">VC83_03453</name>
</gene>
<dbReference type="RefSeq" id="XP_024325672.1">
    <property type="nucleotide sequence ID" value="XM_024467099.1"/>
</dbReference>
<dbReference type="InterPro" id="IPR056186">
    <property type="entry name" value="PDZ_CPAF-rel"/>
</dbReference>
<feature type="domain" description="CPAF-like PDZ" evidence="2">
    <location>
        <begin position="157"/>
        <end position="260"/>
    </location>
</feature>
<keyword evidence="1" id="KW-0732">Signal</keyword>
<sequence>MARRAAIAAVLASAVSLVAAASGTEPCATVRNLYLRGNAIPAATGFACLSSVPFDADVGLATVENFQKLSEFHSTLGDIKNPGKGYANAPVDIIGLLDQVIVDIKAGKYKNQYQFEEQMALITGLSFDGHYTFLGNTFYSSLDWYRGGATNGAYEGSLISVSADGKSLPQVYFTTDLTNPNASPIVSIDGQTVVDYLTKESNHQLFHDADARWNVLFARQQSDSVGSFVMPWFYPGSNFTATRANGNTKTIQCYAAIPTALKEKWSQVIDGKSFYSTFVAPKTASSSSTSSSSRSLKKRYVEKRLVPPHYPQPVIQHAQKEVGLGAFFLSGFGLNEVAVLSMNTFDPVAPGDGVEFQALIQKFLKYAKSKGRTKMVIDVSSNGGGSLFLGYDTFKQFFPSKEPDIGARMRYSTALDIIGTAFGTITLSDAATGSFANTGLTPADMYLSPIHYINSVDADQLAFASWAALRGPVTINSASYTQIMRYNFSSPHLYQGDTIVSVSGYGPLADTPAQPYAAEDIILLHDGYCSSTCAVFSDLMRRLGGVRSVVLGGRPVFGPMQAVGGTKGVLVEPWAAIEASVAATLADFGTAEQKKKWAAYLPKQFPIAMANPPTVNFRSGYHPGSDTPMQLLNESANCRVFYTPAMLANVTNIWETVAQLAWGIGGGTGQSCVQGSYSDGEPIGETKLVGKKVSSLDAVVADGTAAGGDTNEDLGLAVAGSGKGDGAVTGAKKGAASVARVVSWEVLGGWRW</sequence>
<dbReference type="GeneID" id="36286529"/>
<dbReference type="OrthoDB" id="27214at2759"/>
<dbReference type="PANTHER" id="PTHR37049:SF4">
    <property type="entry name" value="RHODANESE DOMAIN-CONTAINING PROTEIN"/>
    <property type="match status" value="1"/>
</dbReference>